<protein>
    <recommendedName>
        <fullName evidence="6">Invertebrate defensins family profile domain-containing protein</fullName>
    </recommendedName>
</protein>
<proteinExistence type="inferred from homology"/>
<comment type="caution">
    <text evidence="7">The sequence shown here is derived from an EMBL/GenBank/DDBJ whole genome shotgun (WGS) entry which is preliminary data.</text>
</comment>
<evidence type="ECO:0000313" key="8">
    <source>
        <dbReference type="Proteomes" id="UP001213000"/>
    </source>
</evidence>
<evidence type="ECO:0000313" key="7">
    <source>
        <dbReference type="EMBL" id="KAJ3572871.1"/>
    </source>
</evidence>
<reference evidence="7" key="1">
    <citation type="submission" date="2022-07" db="EMBL/GenBank/DDBJ databases">
        <title>Genome Sequence of Leucocoprinus birnbaumii.</title>
        <authorList>
            <person name="Buettner E."/>
        </authorList>
    </citation>
    <scope>NUCLEOTIDE SEQUENCE</scope>
    <source>
        <strain evidence="7">VT141</strain>
    </source>
</reference>
<evidence type="ECO:0000256" key="4">
    <source>
        <dbReference type="ARBA" id="ARBA00023157"/>
    </source>
</evidence>
<dbReference type="CDD" id="cd21806">
    <property type="entry name" value="DEFL_defensin-like"/>
    <property type="match status" value="1"/>
</dbReference>
<dbReference type="AlphaFoldDB" id="A0AAD5YUI8"/>
<accession>A0AAD5YUI8</accession>
<name>A0AAD5YUI8_9AGAR</name>
<comment type="similarity">
    <text evidence="2">Belongs to the invertebrate defensin family.</text>
</comment>
<dbReference type="Gene3D" id="3.30.30.10">
    <property type="entry name" value="Knottin, scorpion toxin-like"/>
    <property type="match status" value="1"/>
</dbReference>
<evidence type="ECO:0000256" key="3">
    <source>
        <dbReference type="ARBA" id="ARBA00022525"/>
    </source>
</evidence>
<feature type="domain" description="Invertebrate defensins family profile" evidence="6">
    <location>
        <begin position="28"/>
        <end position="68"/>
    </location>
</feature>
<organism evidence="7 8">
    <name type="scientific">Leucocoprinus birnbaumii</name>
    <dbReference type="NCBI Taxonomy" id="56174"/>
    <lineage>
        <taxon>Eukaryota</taxon>
        <taxon>Fungi</taxon>
        <taxon>Dikarya</taxon>
        <taxon>Basidiomycota</taxon>
        <taxon>Agaricomycotina</taxon>
        <taxon>Agaricomycetes</taxon>
        <taxon>Agaricomycetidae</taxon>
        <taxon>Agaricales</taxon>
        <taxon>Agaricineae</taxon>
        <taxon>Agaricaceae</taxon>
        <taxon>Leucocoprinus</taxon>
    </lineage>
</organism>
<keyword evidence="5" id="KW-0732">Signal</keyword>
<keyword evidence="8" id="KW-1185">Reference proteome</keyword>
<feature type="signal peptide" evidence="5">
    <location>
        <begin position="1"/>
        <end position="20"/>
    </location>
</feature>
<sequence>MKATQILVSFIALFAASTVATPAATNTEVTCDLLSWSPFAGAACAAHCIRLGHRGGWCDNHNVCRCRD</sequence>
<evidence type="ECO:0000256" key="2">
    <source>
        <dbReference type="ARBA" id="ARBA00007085"/>
    </source>
</evidence>
<dbReference type="SUPFAM" id="SSF57095">
    <property type="entry name" value="Scorpion toxin-like"/>
    <property type="match status" value="1"/>
</dbReference>
<keyword evidence="4" id="KW-1015">Disulfide bond</keyword>
<dbReference type="PANTHER" id="PTHR13645">
    <property type="entry name" value="DEFENSIN"/>
    <property type="match status" value="1"/>
</dbReference>
<evidence type="ECO:0000256" key="5">
    <source>
        <dbReference type="SAM" id="SignalP"/>
    </source>
</evidence>
<comment type="subcellular location">
    <subcellularLocation>
        <location evidence="1">Secreted</location>
    </subcellularLocation>
</comment>
<keyword evidence="3" id="KW-0964">Secreted</keyword>
<evidence type="ECO:0000259" key="6">
    <source>
        <dbReference type="PROSITE" id="PS51378"/>
    </source>
</evidence>
<dbReference type="GO" id="GO:0042742">
    <property type="term" value="P:defense response to bacterium"/>
    <property type="evidence" value="ECO:0007669"/>
    <property type="project" value="TreeGrafter"/>
</dbReference>
<dbReference type="InterPro" id="IPR036574">
    <property type="entry name" value="Scorpion_toxin-like_sf"/>
</dbReference>
<dbReference type="GO" id="GO:0005615">
    <property type="term" value="C:extracellular space"/>
    <property type="evidence" value="ECO:0007669"/>
    <property type="project" value="TreeGrafter"/>
</dbReference>
<dbReference type="Proteomes" id="UP001213000">
    <property type="component" value="Unassembled WGS sequence"/>
</dbReference>
<dbReference type="EMBL" id="JANIEX010000125">
    <property type="protein sequence ID" value="KAJ3572871.1"/>
    <property type="molecule type" value="Genomic_DNA"/>
</dbReference>
<gene>
    <name evidence="7" type="ORF">NP233_g2812</name>
</gene>
<dbReference type="PANTHER" id="PTHR13645:SF0">
    <property type="entry name" value="DEFENSIN"/>
    <property type="match status" value="1"/>
</dbReference>
<dbReference type="GO" id="GO:0006959">
    <property type="term" value="P:humoral immune response"/>
    <property type="evidence" value="ECO:0007669"/>
    <property type="project" value="TreeGrafter"/>
</dbReference>
<feature type="chain" id="PRO_5041993390" description="Invertebrate defensins family profile domain-containing protein" evidence="5">
    <location>
        <begin position="21"/>
        <end position="68"/>
    </location>
</feature>
<dbReference type="Pfam" id="PF01097">
    <property type="entry name" value="Defensin_2"/>
    <property type="match status" value="1"/>
</dbReference>
<evidence type="ECO:0000256" key="1">
    <source>
        <dbReference type="ARBA" id="ARBA00004613"/>
    </source>
</evidence>
<dbReference type="InterPro" id="IPR001542">
    <property type="entry name" value="Defensin_invertebrate/fungal"/>
</dbReference>
<dbReference type="PROSITE" id="PS51378">
    <property type="entry name" value="INVERT_DEFENSINS"/>
    <property type="match status" value="1"/>
</dbReference>